<gene>
    <name evidence="2" type="ORF">Vbra_2511</name>
</gene>
<proteinExistence type="predicted"/>
<dbReference type="InParanoid" id="A0A0G4F6M9"/>
<name>A0A0G4F6M9_VITBC</name>
<feature type="signal peptide" evidence="1">
    <location>
        <begin position="1"/>
        <end position="19"/>
    </location>
</feature>
<organism evidence="2 3">
    <name type="scientific">Vitrella brassicaformis (strain CCMP3155)</name>
    <dbReference type="NCBI Taxonomy" id="1169540"/>
    <lineage>
        <taxon>Eukaryota</taxon>
        <taxon>Sar</taxon>
        <taxon>Alveolata</taxon>
        <taxon>Colpodellida</taxon>
        <taxon>Vitrellaceae</taxon>
        <taxon>Vitrella</taxon>
    </lineage>
</organism>
<dbReference type="AlphaFoldDB" id="A0A0G4F6M9"/>
<sequence>MMKLACCVVLILAVTPALARDLRGLQPANATEEGRSCCWSCSWKHDCWLECGWAHCHCNDMSHCNDDDWSAARVRKACEQILAEAKAIDAEDDDADDDDNEDAPKCCWDCTWWNKPCWMNCTMGSCWRDNNNNNNNNNDHEEREPASMPPNQQQAVKECQSLLAMPADNQ</sequence>
<dbReference type="Proteomes" id="UP000041254">
    <property type="component" value="Unassembled WGS sequence"/>
</dbReference>
<reference evidence="2 3" key="1">
    <citation type="submission" date="2014-11" db="EMBL/GenBank/DDBJ databases">
        <authorList>
            <person name="Zhu J."/>
            <person name="Qi W."/>
            <person name="Song R."/>
        </authorList>
    </citation>
    <scope>NUCLEOTIDE SEQUENCE [LARGE SCALE GENOMIC DNA]</scope>
</reference>
<dbReference type="VEuPathDB" id="CryptoDB:Vbra_2511"/>
<evidence type="ECO:0000256" key="1">
    <source>
        <dbReference type="SAM" id="SignalP"/>
    </source>
</evidence>
<feature type="chain" id="PRO_5005188153" evidence="1">
    <location>
        <begin position="20"/>
        <end position="170"/>
    </location>
</feature>
<keyword evidence="1" id="KW-0732">Signal</keyword>
<accession>A0A0G4F6M9</accession>
<protein>
    <submittedName>
        <fullName evidence="2">Uncharacterized protein</fullName>
    </submittedName>
</protein>
<evidence type="ECO:0000313" key="2">
    <source>
        <dbReference type="EMBL" id="CEM07903.1"/>
    </source>
</evidence>
<dbReference type="EMBL" id="CDMY01000380">
    <property type="protein sequence ID" value="CEM07903.1"/>
    <property type="molecule type" value="Genomic_DNA"/>
</dbReference>
<keyword evidence="3" id="KW-1185">Reference proteome</keyword>
<evidence type="ECO:0000313" key="3">
    <source>
        <dbReference type="Proteomes" id="UP000041254"/>
    </source>
</evidence>